<feature type="transmembrane region" description="Helical" evidence="1">
    <location>
        <begin position="97"/>
        <end position="117"/>
    </location>
</feature>
<evidence type="ECO:0000313" key="3">
    <source>
        <dbReference type="EMBL" id="VEH16672.1"/>
    </source>
</evidence>
<accession>A0A448L9T5</accession>
<dbReference type="InterPro" id="IPR000620">
    <property type="entry name" value="EamA_dom"/>
</dbReference>
<dbReference type="PANTHER" id="PTHR22911:SF137">
    <property type="entry name" value="SOLUTE CARRIER FAMILY 35 MEMBER G2-RELATED"/>
    <property type="match status" value="1"/>
</dbReference>
<protein>
    <submittedName>
        <fullName evidence="3">Predicted permease, DMT superfamily</fullName>
    </submittedName>
</protein>
<proteinExistence type="predicted"/>
<feature type="transmembrane region" description="Helical" evidence="1">
    <location>
        <begin position="215"/>
        <end position="236"/>
    </location>
</feature>
<dbReference type="InterPro" id="IPR037185">
    <property type="entry name" value="EmrE-like"/>
</dbReference>
<evidence type="ECO:0000313" key="4">
    <source>
        <dbReference type="Proteomes" id="UP000274578"/>
    </source>
</evidence>
<evidence type="ECO:0000256" key="1">
    <source>
        <dbReference type="SAM" id="Phobius"/>
    </source>
</evidence>
<dbReference type="Pfam" id="PF00892">
    <property type="entry name" value="EamA"/>
    <property type="match status" value="2"/>
</dbReference>
<dbReference type="RefSeq" id="WP_018921042.1">
    <property type="nucleotide sequence ID" value="NZ_LR134384.1"/>
</dbReference>
<organism evidence="3 4">
    <name type="scientific">Segatella oris</name>
    <dbReference type="NCBI Taxonomy" id="28135"/>
    <lineage>
        <taxon>Bacteria</taxon>
        <taxon>Pseudomonadati</taxon>
        <taxon>Bacteroidota</taxon>
        <taxon>Bacteroidia</taxon>
        <taxon>Bacteroidales</taxon>
        <taxon>Prevotellaceae</taxon>
        <taxon>Segatella</taxon>
    </lineage>
</organism>
<dbReference type="EMBL" id="LR134384">
    <property type="protein sequence ID" value="VEH16672.1"/>
    <property type="molecule type" value="Genomic_DNA"/>
</dbReference>
<feature type="domain" description="EamA" evidence="2">
    <location>
        <begin position="155"/>
        <end position="290"/>
    </location>
</feature>
<keyword evidence="1" id="KW-1133">Transmembrane helix</keyword>
<feature type="domain" description="EamA" evidence="2">
    <location>
        <begin position="8"/>
        <end position="141"/>
    </location>
</feature>
<feature type="transmembrane region" description="Helical" evidence="1">
    <location>
        <begin position="41"/>
        <end position="58"/>
    </location>
</feature>
<dbReference type="KEGG" id="poc:NCTC13071_02711"/>
<keyword evidence="1" id="KW-0812">Transmembrane</keyword>
<dbReference type="SUPFAM" id="SSF103481">
    <property type="entry name" value="Multidrug resistance efflux transporter EmrE"/>
    <property type="match status" value="2"/>
</dbReference>
<evidence type="ECO:0000259" key="2">
    <source>
        <dbReference type="Pfam" id="PF00892"/>
    </source>
</evidence>
<gene>
    <name evidence="3" type="ORF">NCTC13071_02711</name>
</gene>
<feature type="transmembrane region" description="Helical" evidence="1">
    <location>
        <begin position="124"/>
        <end position="144"/>
    </location>
</feature>
<name>A0A448L9T5_9BACT</name>
<feature type="transmembrane region" description="Helical" evidence="1">
    <location>
        <begin position="156"/>
        <end position="176"/>
    </location>
</feature>
<sequence length="294" mass="31949">MMQNSKLKGYIEAIISSATFGTIPLFSIPVLAAGMQISSLLVYRFGFACLLMMIILIYNGKSLRLTFGEGLRLSFMALLYAVSAICLVNGYNYLPSGVATTLLFSYPVFTAILEIIFSHHRLTLPIALSIMLAVAGVAMLSGIITNGFDVKSSVGLLLELSSGLLYAIYMVAYPNMKIKNMGSLKTNFFVFLMAMMLLALYSLFTTGYIQPIGNINVFFYLLLLGFIPTTISNVTLVMAMKNIDSTSVATLGAFEPLTAMAIGILVFGEPMTWCVGIGFVMIVSAVYILIKHNA</sequence>
<feature type="transmembrane region" description="Helical" evidence="1">
    <location>
        <begin position="70"/>
        <end position="91"/>
    </location>
</feature>
<dbReference type="GeneID" id="85013423"/>
<feature type="transmembrane region" description="Helical" evidence="1">
    <location>
        <begin position="273"/>
        <end position="290"/>
    </location>
</feature>
<dbReference type="PANTHER" id="PTHR22911">
    <property type="entry name" value="ACYL-MALONYL CONDENSING ENZYME-RELATED"/>
    <property type="match status" value="1"/>
</dbReference>
<feature type="transmembrane region" description="Helical" evidence="1">
    <location>
        <begin position="248"/>
        <end position="267"/>
    </location>
</feature>
<feature type="transmembrane region" description="Helical" evidence="1">
    <location>
        <begin position="188"/>
        <end position="209"/>
    </location>
</feature>
<reference evidence="3 4" key="1">
    <citation type="submission" date="2018-12" db="EMBL/GenBank/DDBJ databases">
        <authorList>
            <consortium name="Pathogen Informatics"/>
        </authorList>
    </citation>
    <scope>NUCLEOTIDE SEQUENCE [LARGE SCALE GENOMIC DNA]</scope>
    <source>
        <strain evidence="3 4">NCTC13071</strain>
    </source>
</reference>
<dbReference type="AlphaFoldDB" id="A0A448L9T5"/>
<dbReference type="Proteomes" id="UP000274578">
    <property type="component" value="Chromosome 1"/>
</dbReference>
<feature type="transmembrane region" description="Helical" evidence="1">
    <location>
        <begin position="12"/>
        <end position="35"/>
    </location>
</feature>
<keyword evidence="1" id="KW-0472">Membrane</keyword>
<dbReference type="GO" id="GO:0016020">
    <property type="term" value="C:membrane"/>
    <property type="evidence" value="ECO:0007669"/>
    <property type="project" value="InterPro"/>
</dbReference>